<name>K1JHU2_9GAMM</name>
<evidence type="ECO:0000313" key="4">
    <source>
        <dbReference type="EMBL" id="EKB27492.1"/>
    </source>
</evidence>
<evidence type="ECO:0000313" key="5">
    <source>
        <dbReference type="Proteomes" id="UP000005149"/>
    </source>
</evidence>
<evidence type="ECO:0008006" key="6">
    <source>
        <dbReference type="Google" id="ProtNLM"/>
    </source>
</evidence>
<evidence type="ECO:0000256" key="3">
    <source>
        <dbReference type="SAM" id="SignalP"/>
    </source>
</evidence>
<comment type="caution">
    <text evidence="4">The sequence shown here is derived from an EMBL/GenBank/DDBJ whole genome shotgun (WGS) entry which is preliminary data.</text>
</comment>
<organism evidence="4 5">
    <name type="scientific">Aeromonas dhakensis</name>
    <dbReference type="NCBI Taxonomy" id="196024"/>
    <lineage>
        <taxon>Bacteria</taxon>
        <taxon>Pseudomonadati</taxon>
        <taxon>Pseudomonadota</taxon>
        <taxon>Gammaproteobacteria</taxon>
        <taxon>Aeromonadales</taxon>
        <taxon>Aeromonadaceae</taxon>
        <taxon>Aeromonas</taxon>
    </lineage>
</organism>
<evidence type="ECO:0000256" key="2">
    <source>
        <dbReference type="ARBA" id="ARBA00022729"/>
    </source>
</evidence>
<accession>K1JHU2</accession>
<dbReference type="EMBL" id="AGWR01000021">
    <property type="protein sequence ID" value="EKB27492.1"/>
    <property type="molecule type" value="Genomic_DNA"/>
</dbReference>
<keyword evidence="5" id="KW-1185">Reference proteome</keyword>
<gene>
    <name evidence="4" type="ORF">HMPREF1171_02646</name>
</gene>
<dbReference type="InterPro" id="IPR018635">
    <property type="entry name" value="UPF0319"/>
</dbReference>
<dbReference type="Pfam" id="PF09829">
    <property type="entry name" value="DUF2057"/>
    <property type="match status" value="1"/>
</dbReference>
<dbReference type="HOGENOM" id="CLU_1324152_0_0_6"/>
<proteinExistence type="inferred from homology"/>
<protein>
    <recommendedName>
        <fullName evidence="6">DUF2057 domain-containing protein</fullName>
    </recommendedName>
</protein>
<dbReference type="RefSeq" id="WP_005304304.1">
    <property type="nucleotide sequence ID" value="NZ_JDWD01000045.1"/>
</dbReference>
<feature type="signal peptide" evidence="3">
    <location>
        <begin position="1"/>
        <end position="29"/>
    </location>
</feature>
<reference evidence="4 5" key="1">
    <citation type="submission" date="2012-06" db="EMBL/GenBank/DDBJ databases">
        <title>The Genome Sequence of Aeromonas hydrophila SSU.</title>
        <authorList>
            <consortium name="The Broad Institute Genome Sequencing Platform"/>
            <person name="Earl A."/>
            <person name="Ward D."/>
            <person name="Feldgarden M."/>
            <person name="Gevers D."/>
            <person name="Chopra A."/>
            <person name="Walker B."/>
            <person name="Young S.K."/>
            <person name="Zeng Q."/>
            <person name="Gargeya S."/>
            <person name="Fitzgerald M."/>
            <person name="Haas B."/>
            <person name="Abouelleil A."/>
            <person name="Alvarado L."/>
            <person name="Arachchi H.M."/>
            <person name="Berlin A.M."/>
            <person name="Chapman S.B."/>
            <person name="Goldberg J."/>
            <person name="Griggs A."/>
            <person name="Gujja S."/>
            <person name="Hansen M."/>
            <person name="Howarth C."/>
            <person name="Imamovic A."/>
            <person name="Larimer J."/>
            <person name="McCowan C."/>
            <person name="Montmayeur A."/>
            <person name="Murphy C."/>
            <person name="Neiman D."/>
            <person name="Pearson M."/>
            <person name="Priest M."/>
            <person name="Roberts A."/>
            <person name="Saif S."/>
            <person name="Shea T."/>
            <person name="Sisk P."/>
            <person name="Sykes S."/>
            <person name="Wortman J."/>
            <person name="Nusbaum C."/>
            <person name="Birren B."/>
        </authorList>
    </citation>
    <scope>NUCLEOTIDE SEQUENCE [LARGE SCALE GENOMIC DNA]</scope>
    <source>
        <strain evidence="4 5">SSU</strain>
    </source>
</reference>
<evidence type="ECO:0000256" key="1">
    <source>
        <dbReference type="ARBA" id="ARBA00008490"/>
    </source>
</evidence>
<dbReference type="PANTHER" id="PTHR38108:SF1">
    <property type="entry name" value="UPF0319 PROTEIN YCCT"/>
    <property type="match status" value="1"/>
</dbReference>
<keyword evidence="2 3" id="KW-0732">Signal</keyword>
<sequence length="217" mass="23393">MKSYRYGCGVSLLWAALGMKMVLGSAAWAAVEVTVPADFQILAVSAGTLHDEQHATLPDGEQQLLVRYEGVIPSRSSSENDRQLRSAPQVLRYQASQQQLQLVANLPRDERGMAQYAKSPVMGLQADGKVMASEQDALVTNGMLIGMDWRAKLAEYNQRGGKAALTAASVSALPAAVVASEIAPVAASELEGQLQQLFLKADPALRKRFVSWAVPRL</sequence>
<dbReference type="PATRIC" id="fig|1073377.4.peg.2693"/>
<comment type="similarity">
    <text evidence="1">Belongs to the UPF0319 family.</text>
</comment>
<dbReference type="AlphaFoldDB" id="K1JHU2"/>
<feature type="chain" id="PRO_5003849355" description="DUF2057 domain-containing protein" evidence="3">
    <location>
        <begin position="30"/>
        <end position="217"/>
    </location>
</feature>
<dbReference type="Proteomes" id="UP000005149">
    <property type="component" value="Unassembled WGS sequence"/>
</dbReference>
<dbReference type="PANTHER" id="PTHR38108">
    <property type="entry name" value="UPF0319 PROTEIN YCCT"/>
    <property type="match status" value="1"/>
</dbReference>